<keyword evidence="2" id="KW-1185">Reference proteome</keyword>
<proteinExistence type="predicted"/>
<reference evidence="1 2" key="1">
    <citation type="submission" date="2023-08" db="EMBL/GenBank/DDBJ databases">
        <title>Annotated Genome Sequence of Vanrija albida AlHP1.</title>
        <authorList>
            <person name="Herzog R."/>
        </authorList>
    </citation>
    <scope>NUCLEOTIDE SEQUENCE [LARGE SCALE GENOMIC DNA]</scope>
    <source>
        <strain evidence="1 2">AlHP1</strain>
    </source>
</reference>
<comment type="caution">
    <text evidence="1">The sequence shown here is derived from an EMBL/GenBank/DDBJ whole genome shotgun (WGS) entry which is preliminary data.</text>
</comment>
<protein>
    <recommendedName>
        <fullName evidence="3">F-box domain-containing protein</fullName>
    </recommendedName>
</protein>
<sequence>MLDLAAIDDTVTPANSLRTRATVTTTYAVVIDHTAYPHIISRIIDHASYSILLALRATSATYRDRVNGILLAHACLGFLPLSSVWPEERLNARKTIPCRVAHDGIFTLSSGSRPTRRLPFVSQHVKILDLTCSMTPKHALLEFFNQVHTFRLTNFRNIGFRNLVEPAAVVSYVNNTRARPFNHPPAPDGAAERIIHFKYSSDVRGRPLDRLMSVNRGFCPHTLVLWPDDARLKMTDPRLLPELPMSAYAAILSHWTVDDPPMSLTVVGMEGHLHNGAQLPLVSKLWEQAAAMRLVPGSGPQHPPLPEKNVSRRLALEGMTRVITRNEWFEELGDRRRTLVKMPATIDHECYPHILDLIIAVADTPALLRLRLTSTAVRKQIDSLVAHAALAPGERFMEVAGRRLPVSRFQHYIRVHTIRRGNGKWQLDCFDDLPHVRTVVDFVDLSNAVADDRQINLWLPDQASRVVLHCKFDVALAGHVCTKIRLDGLSEANISNFILVLWPKAPDDEEQEPVKKPLKFIHYAIRALLQSWRGGDISITIVGLESAPECQRQTAAEFYASAASDRVRVVPWVKLKFTERQPLRLVTFEEWWEELAHEKDVVGTWPASA</sequence>
<gene>
    <name evidence="1" type="ORF">Q8F55_000052</name>
</gene>
<dbReference type="RefSeq" id="XP_069212252.1">
    <property type="nucleotide sequence ID" value="XM_069348708.1"/>
</dbReference>
<evidence type="ECO:0000313" key="2">
    <source>
        <dbReference type="Proteomes" id="UP001565368"/>
    </source>
</evidence>
<dbReference type="Proteomes" id="UP001565368">
    <property type="component" value="Unassembled WGS sequence"/>
</dbReference>
<evidence type="ECO:0000313" key="1">
    <source>
        <dbReference type="EMBL" id="KAL1412308.1"/>
    </source>
</evidence>
<organism evidence="1 2">
    <name type="scientific">Vanrija albida</name>
    <dbReference type="NCBI Taxonomy" id="181172"/>
    <lineage>
        <taxon>Eukaryota</taxon>
        <taxon>Fungi</taxon>
        <taxon>Dikarya</taxon>
        <taxon>Basidiomycota</taxon>
        <taxon>Agaricomycotina</taxon>
        <taxon>Tremellomycetes</taxon>
        <taxon>Trichosporonales</taxon>
        <taxon>Trichosporonaceae</taxon>
        <taxon>Vanrija</taxon>
    </lineage>
</organism>
<evidence type="ECO:0008006" key="3">
    <source>
        <dbReference type="Google" id="ProtNLM"/>
    </source>
</evidence>
<dbReference type="EMBL" id="JBBXJM010000001">
    <property type="protein sequence ID" value="KAL1412308.1"/>
    <property type="molecule type" value="Genomic_DNA"/>
</dbReference>
<name>A0ABR3QD41_9TREE</name>
<dbReference type="GeneID" id="95981095"/>
<accession>A0ABR3QD41</accession>